<feature type="compositionally biased region" description="Acidic residues" evidence="1">
    <location>
        <begin position="151"/>
        <end position="161"/>
    </location>
</feature>
<feature type="region of interest" description="Disordered" evidence="1">
    <location>
        <begin position="258"/>
        <end position="303"/>
    </location>
</feature>
<keyword evidence="3" id="KW-1185">Reference proteome</keyword>
<evidence type="ECO:0000313" key="2">
    <source>
        <dbReference type="EMBL" id="KAJ1179244.1"/>
    </source>
</evidence>
<dbReference type="Proteomes" id="UP001066276">
    <property type="component" value="Chromosome 3_2"/>
</dbReference>
<feature type="compositionally biased region" description="Basic and acidic residues" evidence="1">
    <location>
        <begin position="31"/>
        <end position="82"/>
    </location>
</feature>
<protein>
    <submittedName>
        <fullName evidence="2">Uncharacterized protein</fullName>
    </submittedName>
</protein>
<proteinExistence type="predicted"/>
<reference evidence="2" key="1">
    <citation type="journal article" date="2022" name="bioRxiv">
        <title>Sequencing and chromosome-scale assembly of the giantPleurodeles waltlgenome.</title>
        <authorList>
            <person name="Brown T."/>
            <person name="Elewa A."/>
            <person name="Iarovenko S."/>
            <person name="Subramanian E."/>
            <person name="Araus A.J."/>
            <person name="Petzold A."/>
            <person name="Susuki M."/>
            <person name="Suzuki K.-i.T."/>
            <person name="Hayashi T."/>
            <person name="Toyoda A."/>
            <person name="Oliveira C."/>
            <person name="Osipova E."/>
            <person name="Leigh N.D."/>
            <person name="Simon A."/>
            <person name="Yun M.H."/>
        </authorList>
    </citation>
    <scope>NUCLEOTIDE SEQUENCE</scope>
    <source>
        <strain evidence="2">20211129_DDA</strain>
        <tissue evidence="2">Liver</tissue>
    </source>
</reference>
<gene>
    <name evidence="2" type="ORF">NDU88_004479</name>
</gene>
<accession>A0AAV7TTN8</accession>
<sequence length="303" mass="33798">MILLDGVCNRAVTATATTRAPTTSEGCPGGTHRENEHLEVIRNPDIRVEGTSTLEEREPEESREGELETRGVAEPEEEKNAEPEDEAEDPEKWRNTDITTEMPTGTNERRDQTRHVPGGAWLTQTLEEREPEESLEGEPETRGVAEPQEEKNEEPENEAEDPEKWRNTDITTETPTETNERRDPTRHVPGGAWLTQTYIEDNNASANDENITSYMDGEVCEPDLKRETSVLIQCGLKVHSTSQHDNIETDRDIKACMQQVGDKSGPTTEGSDTTRDRGAPDWEPRHKAGKKIRAGAPHGASPT</sequence>
<feature type="compositionally biased region" description="Low complexity" evidence="1">
    <location>
        <begin position="168"/>
        <end position="177"/>
    </location>
</feature>
<feature type="compositionally biased region" description="Basic and acidic residues" evidence="1">
    <location>
        <begin position="272"/>
        <end position="286"/>
    </location>
</feature>
<feature type="compositionally biased region" description="Acidic residues" evidence="1">
    <location>
        <begin position="129"/>
        <end position="138"/>
    </location>
</feature>
<feature type="compositionally biased region" description="Polar residues" evidence="1">
    <location>
        <begin position="96"/>
        <end position="106"/>
    </location>
</feature>
<evidence type="ECO:0000256" key="1">
    <source>
        <dbReference type="SAM" id="MobiDB-lite"/>
    </source>
</evidence>
<name>A0AAV7TTN8_PLEWA</name>
<dbReference type="AlphaFoldDB" id="A0AAV7TTN8"/>
<evidence type="ECO:0000313" key="3">
    <source>
        <dbReference type="Proteomes" id="UP001066276"/>
    </source>
</evidence>
<comment type="caution">
    <text evidence="2">The sequence shown here is derived from an EMBL/GenBank/DDBJ whole genome shotgun (WGS) entry which is preliminary data.</text>
</comment>
<dbReference type="EMBL" id="JANPWB010000006">
    <property type="protein sequence ID" value="KAJ1179244.1"/>
    <property type="molecule type" value="Genomic_DNA"/>
</dbReference>
<organism evidence="2 3">
    <name type="scientific">Pleurodeles waltl</name>
    <name type="common">Iberian ribbed newt</name>
    <dbReference type="NCBI Taxonomy" id="8319"/>
    <lineage>
        <taxon>Eukaryota</taxon>
        <taxon>Metazoa</taxon>
        <taxon>Chordata</taxon>
        <taxon>Craniata</taxon>
        <taxon>Vertebrata</taxon>
        <taxon>Euteleostomi</taxon>
        <taxon>Amphibia</taxon>
        <taxon>Batrachia</taxon>
        <taxon>Caudata</taxon>
        <taxon>Salamandroidea</taxon>
        <taxon>Salamandridae</taxon>
        <taxon>Pleurodelinae</taxon>
        <taxon>Pleurodeles</taxon>
    </lineage>
</organism>
<feature type="region of interest" description="Disordered" evidence="1">
    <location>
        <begin position="18"/>
        <end position="191"/>
    </location>
</feature>